<sequence>MSPRPSTWILALLLPAALFGFAFVAAPHSCEWGLSSYAWLGITTLAVELALPLVTEANRPLSRRLLLSAGSGGLTAGAWLGGLVAADFQLLCRLF</sequence>
<proteinExistence type="predicted"/>
<reference evidence="2 3" key="2">
    <citation type="submission" date="2019-09" db="EMBL/GenBank/DDBJ databases">
        <authorList>
            <person name="Mazur A."/>
        </authorList>
    </citation>
    <scope>NUCLEOTIDE SEQUENCE [LARGE SCALE GENOMIC DNA]</scope>
    <source>
        <strain evidence="2 3">3729k</strain>
    </source>
</reference>
<keyword evidence="3" id="KW-1185">Reference proteome</keyword>
<keyword evidence="1" id="KW-1133">Transmembrane helix</keyword>
<gene>
    <name evidence="2" type="ORF">F0415_04170</name>
</gene>
<evidence type="ECO:0000256" key="1">
    <source>
        <dbReference type="SAM" id="Phobius"/>
    </source>
</evidence>
<dbReference type="EMBL" id="VUOD01000002">
    <property type="protein sequence ID" value="KAA2285820.1"/>
    <property type="molecule type" value="Genomic_DNA"/>
</dbReference>
<feature type="transmembrane region" description="Helical" evidence="1">
    <location>
        <begin position="66"/>
        <end position="86"/>
    </location>
</feature>
<accession>A0A5B2ZF34</accession>
<protein>
    <submittedName>
        <fullName evidence="2">Uncharacterized protein</fullName>
    </submittedName>
</protein>
<name>A0A5B2ZF34_9GAMM</name>
<dbReference type="AlphaFoldDB" id="A0A5B2ZF34"/>
<feature type="transmembrane region" description="Helical" evidence="1">
    <location>
        <begin position="37"/>
        <end position="54"/>
    </location>
</feature>
<organism evidence="2 3">
    <name type="scientific">Arenimonas fontis</name>
    <dbReference type="NCBI Taxonomy" id="2608255"/>
    <lineage>
        <taxon>Bacteria</taxon>
        <taxon>Pseudomonadati</taxon>
        <taxon>Pseudomonadota</taxon>
        <taxon>Gammaproteobacteria</taxon>
        <taxon>Lysobacterales</taxon>
        <taxon>Lysobacteraceae</taxon>
        <taxon>Arenimonas</taxon>
    </lineage>
</organism>
<keyword evidence="1" id="KW-0812">Transmembrane</keyword>
<dbReference type="Proteomes" id="UP000322165">
    <property type="component" value="Unassembled WGS sequence"/>
</dbReference>
<comment type="caution">
    <text evidence="2">The sequence shown here is derived from an EMBL/GenBank/DDBJ whole genome shotgun (WGS) entry which is preliminary data.</text>
</comment>
<evidence type="ECO:0000313" key="2">
    <source>
        <dbReference type="EMBL" id="KAA2285820.1"/>
    </source>
</evidence>
<reference evidence="2 3" key="1">
    <citation type="submission" date="2019-09" db="EMBL/GenBank/DDBJ databases">
        <title>Arenimonas chukotkensis sp. nov., a bacterium isolated from Chukotka hot spring, Arctic region, Russia.</title>
        <authorList>
            <person name="Zayulina K.S."/>
            <person name="Prokofeva M.I."/>
            <person name="Elcheninov A.G."/>
            <person name="Novikov A."/>
            <person name="Kochetkova T.V."/>
            <person name="Kublanov I.V."/>
        </authorList>
    </citation>
    <scope>NUCLEOTIDE SEQUENCE [LARGE SCALE GENOMIC DNA]</scope>
    <source>
        <strain evidence="2 3">3729k</strain>
    </source>
</reference>
<keyword evidence="1" id="KW-0472">Membrane</keyword>
<evidence type="ECO:0000313" key="3">
    <source>
        <dbReference type="Proteomes" id="UP000322165"/>
    </source>
</evidence>
<dbReference type="RefSeq" id="WP_149859920.1">
    <property type="nucleotide sequence ID" value="NZ_VUOD01000002.1"/>
</dbReference>